<dbReference type="Proteomes" id="UP000239477">
    <property type="component" value="Chromosome"/>
</dbReference>
<sequence length="201" mass="22838">MKTMQNYVPPSAQSLQRLQDRLGYSDSRMAELAGLDASTPWPSYVGGPEPRTLGRQRLFYMMARLTLEEPEWQRVLAAMREAGAHFDCQDPYGDGAALPPEPMADEERKFGMLLVSRNGSFHEMEQLREFAHFAHESDVSRFVHSAFYDSDIDLCRFNFADHDGLDAASRDRIFDAAHKTITRFEFDGRIYHGGIPPESDG</sequence>
<dbReference type="RefSeq" id="WP_105237996.1">
    <property type="nucleotide sequence ID" value="NZ_CP023270.1"/>
</dbReference>
<dbReference type="AlphaFoldDB" id="A0A2S0I4T8"/>
<evidence type="ECO:0000313" key="1">
    <source>
        <dbReference type="EMBL" id="AVJ27049.1"/>
    </source>
</evidence>
<reference evidence="1 2" key="1">
    <citation type="submission" date="2017-09" db="EMBL/GenBank/DDBJ databases">
        <title>Genomic, metabolic, and phenotypic characteristics of bacterial isolates from the natural microbiome of the model nematode Caenorhabditis elegans.</title>
        <authorList>
            <person name="Zimmermann J."/>
            <person name="Obeng N."/>
            <person name="Yang W."/>
            <person name="Obeng O."/>
            <person name="Kissoyan K."/>
            <person name="Pees B."/>
            <person name="Dirksen P."/>
            <person name="Hoppner M."/>
            <person name="Franke A."/>
            <person name="Rosenstiel P."/>
            <person name="Leippe M."/>
            <person name="Dierking K."/>
            <person name="Kaleta C."/>
            <person name="Schulenburg H."/>
        </authorList>
    </citation>
    <scope>NUCLEOTIDE SEQUENCE [LARGE SCALE GENOMIC DNA]</scope>
    <source>
        <strain evidence="1 2">MYb73</strain>
    </source>
</reference>
<name>A0A2S0I4T8_9BURK</name>
<keyword evidence="2" id="KW-1185">Reference proteome</keyword>
<evidence type="ECO:0008006" key="3">
    <source>
        <dbReference type="Google" id="ProtNLM"/>
    </source>
</evidence>
<proteinExistence type="predicted"/>
<gene>
    <name evidence="1" type="ORF">CLM73_07900</name>
</gene>
<dbReference type="EMBL" id="CP023270">
    <property type="protein sequence ID" value="AVJ27049.1"/>
    <property type="molecule type" value="Genomic_DNA"/>
</dbReference>
<accession>A0A2S0I4T8</accession>
<protein>
    <recommendedName>
        <fullName evidence="3">XRE family transcriptional regulator</fullName>
    </recommendedName>
</protein>
<organism evidence="1 2">
    <name type="scientific">Achromobacter spanius</name>
    <dbReference type="NCBI Taxonomy" id="217203"/>
    <lineage>
        <taxon>Bacteria</taxon>
        <taxon>Pseudomonadati</taxon>
        <taxon>Pseudomonadota</taxon>
        <taxon>Betaproteobacteria</taxon>
        <taxon>Burkholderiales</taxon>
        <taxon>Alcaligenaceae</taxon>
        <taxon>Achromobacter</taxon>
    </lineage>
</organism>
<evidence type="ECO:0000313" key="2">
    <source>
        <dbReference type="Proteomes" id="UP000239477"/>
    </source>
</evidence>
<dbReference type="OrthoDB" id="8653919at2"/>